<dbReference type="Gene3D" id="1.10.3210.10">
    <property type="entry name" value="Hypothetical protein af1432"/>
    <property type="match status" value="1"/>
</dbReference>
<keyword evidence="5" id="KW-1185">Reference proteome</keyword>
<dbReference type="AlphaFoldDB" id="A0A6L8LVT5"/>
<feature type="domain" description="Response regulatory" evidence="2">
    <location>
        <begin position="2"/>
        <end position="121"/>
    </location>
</feature>
<dbReference type="PROSITE" id="PS50110">
    <property type="entry name" value="RESPONSE_REGULATORY"/>
    <property type="match status" value="1"/>
</dbReference>
<dbReference type="PROSITE" id="PS51833">
    <property type="entry name" value="HDOD"/>
    <property type="match status" value="1"/>
</dbReference>
<dbReference type="SUPFAM" id="SSF109604">
    <property type="entry name" value="HD-domain/PDEase-like"/>
    <property type="match status" value="1"/>
</dbReference>
<dbReference type="Proteomes" id="UP000478571">
    <property type="component" value="Unassembled WGS sequence"/>
</dbReference>
<organism evidence="4 5">
    <name type="scientific">Vibrio tetraodonis subsp. pristinus</name>
    <dbReference type="NCBI Taxonomy" id="2695891"/>
    <lineage>
        <taxon>Bacteria</taxon>
        <taxon>Pseudomonadati</taxon>
        <taxon>Pseudomonadota</taxon>
        <taxon>Gammaproteobacteria</taxon>
        <taxon>Vibrionales</taxon>
        <taxon>Vibrionaceae</taxon>
        <taxon>Vibrio</taxon>
    </lineage>
</organism>
<evidence type="ECO:0000259" key="2">
    <source>
        <dbReference type="PROSITE" id="PS50110"/>
    </source>
</evidence>
<protein>
    <submittedName>
        <fullName evidence="4">HDOD domain-containing protein</fullName>
    </submittedName>
</protein>
<dbReference type="EMBL" id="WWEU01000002">
    <property type="protein sequence ID" value="MYM59276.1"/>
    <property type="molecule type" value="Genomic_DNA"/>
</dbReference>
<dbReference type="Gene3D" id="3.40.50.2300">
    <property type="match status" value="1"/>
</dbReference>
<feature type="domain" description="HDOD" evidence="3">
    <location>
        <begin position="142"/>
        <end position="331"/>
    </location>
</feature>
<dbReference type="InterPro" id="IPR013976">
    <property type="entry name" value="HDOD"/>
</dbReference>
<evidence type="ECO:0000259" key="3">
    <source>
        <dbReference type="PROSITE" id="PS51833"/>
    </source>
</evidence>
<name>A0A6L8LVT5_9VIBR</name>
<dbReference type="Pfam" id="PF00072">
    <property type="entry name" value="Response_reg"/>
    <property type="match status" value="1"/>
</dbReference>
<sequence>MKILLVDDEEMILRGLKRALFANKWSIFLATSGQEALKILESQAIDIDIDIDIIISDILMPKMNGVQLLEKVSKKYPSVIRASLSGYSDGDLTIRGGFFSHLAFTKPCDPKTLEREINRISMLLNVFPDNIIQHAVSGINSLPTYPANFYQMKRILECDQPSLDDLADTLKHDPALSAKIIQISNNAMFHCGKDIVCLREAVSRLGIQAISNILDMMENHSISNNSPSAQLQELQANSYKVASLAAKMVPDDEKDFTYLAGLLHRVGEYVRLKITPDLMRSLLDPKTKGRDKSHIETHLFKTDSYQLAFYLLSYWGFSQTMTDTISLQNTPQKLFDLPFGAACAIYFARSIINDQPIDHQLVTHLGLETKLEAWLQESV</sequence>
<gene>
    <name evidence="4" type="ORF">GTG28_08570</name>
</gene>
<dbReference type="Pfam" id="PF08668">
    <property type="entry name" value="HDOD"/>
    <property type="match status" value="1"/>
</dbReference>
<evidence type="ECO:0000256" key="1">
    <source>
        <dbReference type="PROSITE-ProRule" id="PRU00169"/>
    </source>
</evidence>
<feature type="modified residue" description="4-aspartylphosphate" evidence="1">
    <location>
        <position position="57"/>
    </location>
</feature>
<reference evidence="4 5" key="1">
    <citation type="submission" date="2020-01" db="EMBL/GenBank/DDBJ databases">
        <title>Draft Genome Sequence of Vibrio sp. strain OCN044, Isolated from a Healthy Coral at Palmyra Atoll.</title>
        <authorList>
            <person name="Videau P."/>
            <person name="Loughran R."/>
            <person name="Esquivel A."/>
            <person name="Deadmond M."/>
            <person name="Paddock B.E."/>
            <person name="Saw J.H."/>
            <person name="Ushijima B."/>
        </authorList>
    </citation>
    <scope>NUCLEOTIDE SEQUENCE [LARGE SCALE GENOMIC DNA]</scope>
    <source>
        <strain evidence="4 5">OCN044</strain>
    </source>
</reference>
<dbReference type="PANTHER" id="PTHR33525">
    <property type="match status" value="1"/>
</dbReference>
<evidence type="ECO:0000313" key="4">
    <source>
        <dbReference type="EMBL" id="MYM59276.1"/>
    </source>
</evidence>
<dbReference type="InterPro" id="IPR011006">
    <property type="entry name" value="CheY-like_superfamily"/>
</dbReference>
<dbReference type="RefSeq" id="WP_160928862.1">
    <property type="nucleotide sequence ID" value="NZ_WWEU01000002.1"/>
</dbReference>
<dbReference type="SUPFAM" id="SSF52172">
    <property type="entry name" value="CheY-like"/>
    <property type="match status" value="1"/>
</dbReference>
<comment type="caution">
    <text evidence="4">The sequence shown here is derived from an EMBL/GenBank/DDBJ whole genome shotgun (WGS) entry which is preliminary data.</text>
</comment>
<dbReference type="SMART" id="SM00448">
    <property type="entry name" value="REC"/>
    <property type="match status" value="1"/>
</dbReference>
<evidence type="ECO:0000313" key="5">
    <source>
        <dbReference type="Proteomes" id="UP000478571"/>
    </source>
</evidence>
<accession>A0A6L8LVT5</accession>
<dbReference type="InterPro" id="IPR001789">
    <property type="entry name" value="Sig_transdc_resp-reg_receiver"/>
</dbReference>
<keyword evidence="1" id="KW-0597">Phosphoprotein</keyword>
<dbReference type="InterPro" id="IPR052340">
    <property type="entry name" value="RNase_Y/CdgJ"/>
</dbReference>
<proteinExistence type="predicted"/>
<dbReference type="GO" id="GO:0000160">
    <property type="term" value="P:phosphorelay signal transduction system"/>
    <property type="evidence" value="ECO:0007669"/>
    <property type="project" value="InterPro"/>
</dbReference>
<dbReference type="PANTHER" id="PTHR33525:SF3">
    <property type="entry name" value="RIBONUCLEASE Y"/>
    <property type="match status" value="1"/>
</dbReference>